<comment type="catalytic activity">
    <reaction evidence="3">
        <text>[thioredoxin]-dithiol + NADP(+) = [thioredoxin]-disulfide + NADPH + H(+)</text>
        <dbReference type="Rhea" id="RHEA:20345"/>
        <dbReference type="Rhea" id="RHEA-COMP:10698"/>
        <dbReference type="Rhea" id="RHEA-COMP:10700"/>
        <dbReference type="ChEBI" id="CHEBI:15378"/>
        <dbReference type="ChEBI" id="CHEBI:29950"/>
        <dbReference type="ChEBI" id="CHEBI:50058"/>
        <dbReference type="ChEBI" id="CHEBI:57783"/>
        <dbReference type="ChEBI" id="CHEBI:58349"/>
        <dbReference type="EC" id="1.8.1.9"/>
    </reaction>
</comment>
<dbReference type="PRINTS" id="PR00368">
    <property type="entry name" value="FADPNR"/>
</dbReference>
<feature type="domain" description="Methyltransferase" evidence="6">
    <location>
        <begin position="423"/>
        <end position="519"/>
    </location>
</feature>
<evidence type="ECO:0000313" key="8">
    <source>
        <dbReference type="Proteomes" id="UP000831786"/>
    </source>
</evidence>
<dbReference type="Pfam" id="PF13649">
    <property type="entry name" value="Methyltransf_25"/>
    <property type="match status" value="1"/>
</dbReference>
<evidence type="ECO:0000256" key="2">
    <source>
        <dbReference type="ARBA" id="ARBA00023002"/>
    </source>
</evidence>
<dbReference type="PRINTS" id="PR00469">
    <property type="entry name" value="PNDRDTASEII"/>
</dbReference>
<protein>
    <submittedName>
        <fullName evidence="7">FAD-dependent oxidoreductase</fullName>
    </submittedName>
</protein>
<dbReference type="Pfam" id="PF07992">
    <property type="entry name" value="Pyr_redox_2"/>
    <property type="match status" value="1"/>
</dbReference>
<dbReference type="InterPro" id="IPR029063">
    <property type="entry name" value="SAM-dependent_MTases_sf"/>
</dbReference>
<dbReference type="PANTHER" id="PTHR48105">
    <property type="entry name" value="THIOREDOXIN REDUCTASE 1-RELATED-RELATED"/>
    <property type="match status" value="1"/>
</dbReference>
<keyword evidence="2" id="KW-0560">Oxidoreductase</keyword>
<organism evidence="7 8">
    <name type="scientific">Leucobacter allii</name>
    <dbReference type="NCBI Taxonomy" id="2932247"/>
    <lineage>
        <taxon>Bacteria</taxon>
        <taxon>Bacillati</taxon>
        <taxon>Actinomycetota</taxon>
        <taxon>Actinomycetes</taxon>
        <taxon>Micrococcales</taxon>
        <taxon>Microbacteriaceae</taxon>
        <taxon>Leucobacter</taxon>
    </lineage>
</organism>
<evidence type="ECO:0000313" key="7">
    <source>
        <dbReference type="EMBL" id="UOQ56644.1"/>
    </source>
</evidence>
<proteinExistence type="predicted"/>
<evidence type="ECO:0000259" key="6">
    <source>
        <dbReference type="Pfam" id="PF13649"/>
    </source>
</evidence>
<feature type="domain" description="FAD/NAD(P)-binding" evidence="5">
    <location>
        <begin position="8"/>
        <end position="301"/>
    </location>
</feature>
<dbReference type="RefSeq" id="WP_244727044.1">
    <property type="nucleotide sequence ID" value="NZ_CP095045.1"/>
</dbReference>
<evidence type="ECO:0000256" key="1">
    <source>
        <dbReference type="ARBA" id="ARBA00022630"/>
    </source>
</evidence>
<dbReference type="InterPro" id="IPR023753">
    <property type="entry name" value="FAD/NAD-binding_dom"/>
</dbReference>
<keyword evidence="1" id="KW-0285">Flavoprotein</keyword>
<sequence length="589" mass="60806">MHQHPYEAIVIGGGAAGLSAAQSLGRALRRTLVIDSGSPRNRFASHMHNALGLDGTPPEELLARGRVEAERYGATIRSGTVRTVRDAPGRHGEEPADPGALLEVVLEGGEVLATRALVVATGVADVLPEIPGLAERWGATVLHCPYCHGWEVRGARIAVVTTSPLGLHQAKLLRQWSDRVTVFTAGLLGPEGSALDAESERGLRARGVRLVSEPVVEILGEPADDAGRAGPVTAVRTADGREHPVDAVFTMGRMAPRDGFLEGVGVARAETPVGAFPELDPMGRTSHPRIWVAGNAASPAASVPMVMGAGTFAGAAVNAALVDEDLALAARRLATGASESSESPDDTPMAPQATHRHGGRPAGGASANGGAAGADPMAVDPAEDPRDFWERRYGDAGPVWSGRVNTALAEVVAAWDDAAGRALDLGCGEGGDAIWLAERGWRATGLDLSETAVARARAAAAARGADGAEFRATDLGAWAEADPGDEAYELVAASFLQSPVALPRETILRAASARVAPGGRIVVISHAAPPSWASGHPGPFPSPDSELAALALDPAQWAVEVAEVRRRDAAAPDGSPATLEDTVVVARRK</sequence>
<name>A0ABY4FJ04_9MICO</name>
<dbReference type="Proteomes" id="UP000831786">
    <property type="component" value="Chromosome"/>
</dbReference>
<dbReference type="EMBL" id="CP095045">
    <property type="protein sequence ID" value="UOQ56644.1"/>
    <property type="molecule type" value="Genomic_DNA"/>
</dbReference>
<dbReference type="SUPFAM" id="SSF53335">
    <property type="entry name" value="S-adenosyl-L-methionine-dependent methyltransferases"/>
    <property type="match status" value="1"/>
</dbReference>
<dbReference type="Gene3D" id="3.40.50.150">
    <property type="entry name" value="Vaccinia Virus protein VP39"/>
    <property type="match status" value="1"/>
</dbReference>
<evidence type="ECO:0000259" key="5">
    <source>
        <dbReference type="Pfam" id="PF07992"/>
    </source>
</evidence>
<evidence type="ECO:0000256" key="3">
    <source>
        <dbReference type="ARBA" id="ARBA00048132"/>
    </source>
</evidence>
<dbReference type="InterPro" id="IPR036188">
    <property type="entry name" value="FAD/NAD-bd_sf"/>
</dbReference>
<accession>A0ABY4FJ04</accession>
<feature type="compositionally biased region" description="Gly residues" evidence="4">
    <location>
        <begin position="360"/>
        <end position="372"/>
    </location>
</feature>
<evidence type="ECO:0000256" key="4">
    <source>
        <dbReference type="SAM" id="MobiDB-lite"/>
    </source>
</evidence>
<dbReference type="CDD" id="cd02440">
    <property type="entry name" value="AdoMet_MTases"/>
    <property type="match status" value="1"/>
</dbReference>
<keyword evidence="8" id="KW-1185">Reference proteome</keyword>
<dbReference type="InterPro" id="IPR041698">
    <property type="entry name" value="Methyltransf_25"/>
</dbReference>
<dbReference type="InterPro" id="IPR050097">
    <property type="entry name" value="Ferredoxin-NADP_redctase_2"/>
</dbReference>
<dbReference type="Gene3D" id="3.50.50.60">
    <property type="entry name" value="FAD/NAD(P)-binding domain"/>
    <property type="match status" value="2"/>
</dbReference>
<dbReference type="SUPFAM" id="SSF51905">
    <property type="entry name" value="FAD/NAD(P)-binding domain"/>
    <property type="match status" value="1"/>
</dbReference>
<gene>
    <name evidence="7" type="ORF">MUN78_13315</name>
</gene>
<feature type="region of interest" description="Disordered" evidence="4">
    <location>
        <begin position="334"/>
        <end position="383"/>
    </location>
</feature>
<reference evidence="7 8" key="1">
    <citation type="submission" date="2022-04" db="EMBL/GenBank/DDBJ databases">
        <title>Leucobacter sp. isolated from rhizosphere of garlic.</title>
        <authorList>
            <person name="Won M."/>
            <person name="Lee C.-M."/>
            <person name="Woen H.-Y."/>
            <person name="Kwon S.-W."/>
        </authorList>
    </citation>
    <scope>NUCLEOTIDE SEQUENCE [LARGE SCALE GENOMIC DNA]</scope>
    <source>
        <strain evidence="7 8">H21R-40</strain>
    </source>
</reference>